<evidence type="ECO:0000313" key="3">
    <source>
        <dbReference type="Proteomes" id="UP000019149"/>
    </source>
</evidence>
<dbReference type="RefSeq" id="XP_024347526.1">
    <property type="nucleotide sequence ID" value="XM_024498054.1"/>
</dbReference>
<dbReference type="EMBL" id="APAU02000120">
    <property type="protein sequence ID" value="EUB56330.1"/>
    <property type="molecule type" value="Genomic_DNA"/>
</dbReference>
<dbReference type="SUPFAM" id="SSF49265">
    <property type="entry name" value="Fibronectin type III"/>
    <property type="match status" value="1"/>
</dbReference>
<dbReference type="Gene3D" id="2.60.40.10">
    <property type="entry name" value="Immunoglobulins"/>
    <property type="match status" value="1"/>
</dbReference>
<dbReference type="AlphaFoldDB" id="W6U5C2"/>
<feature type="chain" id="PRO_5004881806" evidence="1">
    <location>
        <begin position="24"/>
        <end position="180"/>
    </location>
</feature>
<proteinExistence type="predicted"/>
<dbReference type="Proteomes" id="UP000019149">
    <property type="component" value="Unassembled WGS sequence"/>
</dbReference>
<dbReference type="CDD" id="cd00063">
    <property type="entry name" value="FN3"/>
    <property type="match status" value="1"/>
</dbReference>
<organism evidence="2 3">
    <name type="scientific">Echinococcus granulosus</name>
    <name type="common">Hydatid tapeworm</name>
    <dbReference type="NCBI Taxonomy" id="6210"/>
    <lineage>
        <taxon>Eukaryota</taxon>
        <taxon>Metazoa</taxon>
        <taxon>Spiralia</taxon>
        <taxon>Lophotrochozoa</taxon>
        <taxon>Platyhelminthes</taxon>
        <taxon>Cestoda</taxon>
        <taxon>Eucestoda</taxon>
        <taxon>Cyclophyllidea</taxon>
        <taxon>Taeniidae</taxon>
        <taxon>Echinococcus</taxon>
        <taxon>Echinococcus granulosus group</taxon>
    </lineage>
</organism>
<comment type="caution">
    <text evidence="2">The sequence shown here is derived from an EMBL/GenBank/DDBJ whole genome shotgun (WGS) entry which is preliminary data.</text>
</comment>
<reference evidence="2 3" key="1">
    <citation type="journal article" date="2013" name="Nat. Genet.">
        <title>The genome of the hydatid tapeworm Echinococcus granulosus.</title>
        <authorList>
            <person name="Zheng H."/>
            <person name="Zhang W."/>
            <person name="Zhang L."/>
            <person name="Zhang Z."/>
            <person name="Li J."/>
            <person name="Lu G."/>
            <person name="Zhu Y."/>
            <person name="Wang Y."/>
            <person name="Huang Y."/>
            <person name="Liu J."/>
            <person name="Kang H."/>
            <person name="Chen J."/>
            <person name="Wang L."/>
            <person name="Chen A."/>
            <person name="Yu S."/>
            <person name="Gao Z."/>
            <person name="Jin L."/>
            <person name="Gu W."/>
            <person name="Wang Z."/>
            <person name="Zhao L."/>
            <person name="Shi B."/>
            <person name="Wen H."/>
            <person name="Lin R."/>
            <person name="Jones M.K."/>
            <person name="Brejova B."/>
            <person name="Vinar T."/>
            <person name="Zhao G."/>
            <person name="McManus D.P."/>
            <person name="Chen Z."/>
            <person name="Zhou Y."/>
            <person name="Wang S."/>
        </authorList>
    </citation>
    <scope>NUCLEOTIDE SEQUENCE [LARGE SCALE GENOMIC DNA]</scope>
</reference>
<feature type="signal peptide" evidence="1">
    <location>
        <begin position="1"/>
        <end position="23"/>
    </location>
</feature>
<evidence type="ECO:0000256" key="1">
    <source>
        <dbReference type="SAM" id="SignalP"/>
    </source>
</evidence>
<sequence>MSFQLHLIVVVISLLAESYRGVGQAVNAKYKLPEHFQWSKLGPTTIELRWDADRLASRGWSDLIMVAFLPSTRTPNYTHVPFSTGKAAIDGLLPKTLYNVSVETYGARSGELIWLGPVETSPIGKLARVTMMCISMSVNVMVIHIGKGQSAATSSASVSTSTVSGLVSACIAAVIASAFA</sequence>
<dbReference type="OMA" id="VMVIHIG"/>
<keyword evidence="1" id="KW-0732">Signal</keyword>
<dbReference type="GeneID" id="36344520"/>
<dbReference type="InterPro" id="IPR003961">
    <property type="entry name" value="FN3_dom"/>
</dbReference>
<dbReference type="OrthoDB" id="6316112at2759"/>
<evidence type="ECO:0000313" key="2">
    <source>
        <dbReference type="EMBL" id="EUB56330.1"/>
    </source>
</evidence>
<gene>
    <name evidence="2" type="ORF">EGR_08805</name>
</gene>
<dbReference type="InterPro" id="IPR013783">
    <property type="entry name" value="Ig-like_fold"/>
</dbReference>
<keyword evidence="3" id="KW-1185">Reference proteome</keyword>
<dbReference type="STRING" id="6210.W6U5C2"/>
<protein>
    <submittedName>
        <fullName evidence="2">Uncharacterized protein</fullName>
    </submittedName>
</protein>
<dbReference type="KEGG" id="egl:EGR_08805"/>
<dbReference type="CTD" id="36344520"/>
<dbReference type="InterPro" id="IPR036116">
    <property type="entry name" value="FN3_sf"/>
</dbReference>
<name>W6U5C2_ECHGR</name>
<accession>W6U5C2</accession>